<sequence>MPGDLEVRVSRIEEAARGFLLVAEQIHILTNTQTQLIERLVRVEEQRANDRQEFDRVRNKVDAHNTFVTRAGPALSKVLTFVLGVGSALVTGFLLAHFRGGA</sequence>
<keyword evidence="1" id="KW-0472">Membrane</keyword>
<gene>
    <name evidence="2" type="ORF">COO20_13350</name>
</gene>
<name>A0A2N3KSM5_9PROT</name>
<accession>A0A2N3KSM5</accession>
<reference evidence="2 3" key="1">
    <citation type="submission" date="2017-09" db="EMBL/GenBank/DDBJ databases">
        <title>Biodiversity and function of Thalassospira species in the particle-attached aromatic-hydrocarbon-degrading consortia from the surface seawater of the South China Sea.</title>
        <authorList>
            <person name="Dong C."/>
            <person name="Liu R."/>
            <person name="Shao Z."/>
        </authorList>
    </citation>
    <scope>NUCLEOTIDE SEQUENCE [LARGE SCALE GENOMIC DNA]</scope>
    <source>
        <strain evidence="2 3">CSC1P2</strain>
    </source>
</reference>
<dbReference type="EMBL" id="NWTK01000008">
    <property type="protein sequence ID" value="PKR53520.1"/>
    <property type="molecule type" value="Genomic_DNA"/>
</dbReference>
<comment type="caution">
    <text evidence="2">The sequence shown here is derived from an EMBL/GenBank/DDBJ whole genome shotgun (WGS) entry which is preliminary data.</text>
</comment>
<feature type="transmembrane region" description="Helical" evidence="1">
    <location>
        <begin position="78"/>
        <end position="98"/>
    </location>
</feature>
<proteinExistence type="predicted"/>
<organism evidence="2 3">
    <name type="scientific">Thalassospira marina</name>
    <dbReference type="NCBI Taxonomy" id="2048283"/>
    <lineage>
        <taxon>Bacteria</taxon>
        <taxon>Pseudomonadati</taxon>
        <taxon>Pseudomonadota</taxon>
        <taxon>Alphaproteobacteria</taxon>
        <taxon>Rhodospirillales</taxon>
        <taxon>Thalassospiraceae</taxon>
        <taxon>Thalassospira</taxon>
    </lineage>
</organism>
<keyword evidence="1" id="KW-1133">Transmembrane helix</keyword>
<dbReference type="RefSeq" id="WP_101267317.1">
    <property type="nucleotide sequence ID" value="NZ_NWTK01000008.1"/>
</dbReference>
<dbReference type="Proteomes" id="UP000233597">
    <property type="component" value="Unassembled WGS sequence"/>
</dbReference>
<evidence type="ECO:0000256" key="1">
    <source>
        <dbReference type="SAM" id="Phobius"/>
    </source>
</evidence>
<evidence type="ECO:0000313" key="2">
    <source>
        <dbReference type="EMBL" id="PKR53520.1"/>
    </source>
</evidence>
<evidence type="ECO:0000313" key="3">
    <source>
        <dbReference type="Proteomes" id="UP000233597"/>
    </source>
</evidence>
<keyword evidence="1" id="KW-0812">Transmembrane</keyword>
<dbReference type="AlphaFoldDB" id="A0A2N3KSM5"/>
<protein>
    <submittedName>
        <fullName evidence="2">Uncharacterized protein</fullName>
    </submittedName>
</protein>